<gene>
    <name evidence="1" type="ORF">ACAOBT_LOCUS7197</name>
</gene>
<dbReference type="AlphaFoldDB" id="A0A9P0P697"/>
<dbReference type="PANTHER" id="PTHR43084">
    <property type="entry name" value="PERSULFIDE DIOXYGENASE ETHE1"/>
    <property type="match status" value="1"/>
</dbReference>
<dbReference type="GO" id="GO:0070813">
    <property type="term" value="P:hydrogen sulfide metabolic process"/>
    <property type="evidence" value="ECO:0007669"/>
    <property type="project" value="TreeGrafter"/>
</dbReference>
<proteinExistence type="predicted"/>
<name>A0A9P0P697_ACAOB</name>
<accession>A0A9P0P697</accession>
<dbReference type="SUPFAM" id="SSF56281">
    <property type="entry name" value="Metallo-hydrolase/oxidoreductase"/>
    <property type="match status" value="1"/>
</dbReference>
<evidence type="ECO:0000313" key="1">
    <source>
        <dbReference type="EMBL" id="CAH1967056.1"/>
    </source>
</evidence>
<dbReference type="GO" id="GO:0005739">
    <property type="term" value="C:mitochondrion"/>
    <property type="evidence" value="ECO:0007669"/>
    <property type="project" value="TreeGrafter"/>
</dbReference>
<reference evidence="1" key="1">
    <citation type="submission" date="2022-03" db="EMBL/GenBank/DDBJ databases">
        <authorList>
            <person name="Sayadi A."/>
        </authorList>
    </citation>
    <scope>NUCLEOTIDE SEQUENCE</scope>
</reference>
<dbReference type="Proteomes" id="UP001152888">
    <property type="component" value="Unassembled WGS sequence"/>
</dbReference>
<dbReference type="GO" id="GO:0006749">
    <property type="term" value="P:glutathione metabolic process"/>
    <property type="evidence" value="ECO:0007669"/>
    <property type="project" value="TreeGrafter"/>
</dbReference>
<dbReference type="Gene3D" id="3.60.15.10">
    <property type="entry name" value="Ribonuclease Z/Hydroxyacylglutathione hydrolase-like"/>
    <property type="match status" value="1"/>
</dbReference>
<dbReference type="InterPro" id="IPR036866">
    <property type="entry name" value="RibonucZ/Hydroxyglut_hydro"/>
</dbReference>
<dbReference type="EMBL" id="CAKOFQ010006741">
    <property type="protein sequence ID" value="CAH1967056.1"/>
    <property type="molecule type" value="Genomic_DNA"/>
</dbReference>
<dbReference type="GO" id="GO:0050313">
    <property type="term" value="F:sulfur dioxygenase activity"/>
    <property type="evidence" value="ECO:0007669"/>
    <property type="project" value="TreeGrafter"/>
</dbReference>
<keyword evidence="2" id="KW-1185">Reference proteome</keyword>
<sequence length="159" mass="18324">MAFRCFSSLGAGKNTLVFRQLFDCVSSTYTYLLGDATTKKCILIDPVLELARRDFQLIKELNLKLIYAGHGVYRGRSADPWLWSDRFPGRRRSDALQQRTSKNIRPSRSDSLVSRARLQRSDCYNGGRREKVEPQVDEKSARFCSYNGQFEAWLSKADR</sequence>
<comment type="caution">
    <text evidence="1">The sequence shown here is derived from an EMBL/GenBank/DDBJ whole genome shotgun (WGS) entry which is preliminary data.</text>
</comment>
<dbReference type="OrthoDB" id="6811589at2759"/>
<protein>
    <submittedName>
        <fullName evidence="1">Uncharacterized protein</fullName>
    </submittedName>
</protein>
<dbReference type="InterPro" id="IPR051682">
    <property type="entry name" value="Mito_Persulfide_Diox"/>
</dbReference>
<evidence type="ECO:0000313" key="2">
    <source>
        <dbReference type="Proteomes" id="UP001152888"/>
    </source>
</evidence>
<organism evidence="1 2">
    <name type="scientific">Acanthoscelides obtectus</name>
    <name type="common">Bean weevil</name>
    <name type="synonym">Bruchus obtectus</name>
    <dbReference type="NCBI Taxonomy" id="200917"/>
    <lineage>
        <taxon>Eukaryota</taxon>
        <taxon>Metazoa</taxon>
        <taxon>Ecdysozoa</taxon>
        <taxon>Arthropoda</taxon>
        <taxon>Hexapoda</taxon>
        <taxon>Insecta</taxon>
        <taxon>Pterygota</taxon>
        <taxon>Neoptera</taxon>
        <taxon>Endopterygota</taxon>
        <taxon>Coleoptera</taxon>
        <taxon>Polyphaga</taxon>
        <taxon>Cucujiformia</taxon>
        <taxon>Chrysomeloidea</taxon>
        <taxon>Chrysomelidae</taxon>
        <taxon>Bruchinae</taxon>
        <taxon>Bruchini</taxon>
        <taxon>Acanthoscelides</taxon>
    </lineage>
</organism>
<dbReference type="PANTHER" id="PTHR43084:SF1">
    <property type="entry name" value="PERSULFIDE DIOXYGENASE ETHE1, MITOCHONDRIAL"/>
    <property type="match status" value="1"/>
</dbReference>